<evidence type="ECO:0000313" key="10">
    <source>
        <dbReference type="Proteomes" id="UP000178885"/>
    </source>
</evidence>
<comment type="similarity">
    <text evidence="3">Belongs to the UbiH/COQ6 family.</text>
</comment>
<dbReference type="GO" id="GO:0016705">
    <property type="term" value="F:oxidoreductase activity, acting on paired donors, with incorporation or reduction of molecular oxygen"/>
    <property type="evidence" value="ECO:0007669"/>
    <property type="project" value="InterPro"/>
</dbReference>
<dbReference type="Proteomes" id="UP000178885">
    <property type="component" value="Unassembled WGS sequence"/>
</dbReference>
<dbReference type="PROSITE" id="PS01304">
    <property type="entry name" value="UBIH"/>
    <property type="match status" value="1"/>
</dbReference>
<evidence type="ECO:0000256" key="6">
    <source>
        <dbReference type="ARBA" id="ARBA00023002"/>
    </source>
</evidence>
<accession>A0A1F6TRQ6</accession>
<evidence type="ECO:0000313" key="9">
    <source>
        <dbReference type="EMBL" id="OGI47752.1"/>
    </source>
</evidence>
<dbReference type="STRING" id="1817760.A2151_05545"/>
<evidence type="ECO:0000256" key="3">
    <source>
        <dbReference type="ARBA" id="ARBA00005349"/>
    </source>
</evidence>
<dbReference type="PANTHER" id="PTHR43876">
    <property type="entry name" value="UBIQUINONE BIOSYNTHESIS MONOOXYGENASE COQ6, MITOCHONDRIAL"/>
    <property type="match status" value="1"/>
</dbReference>
<dbReference type="InterPro" id="IPR018168">
    <property type="entry name" value="Ubi_Hdrlase_CS"/>
</dbReference>
<comment type="pathway">
    <text evidence="2">Cofactor biosynthesis; ubiquinone biosynthesis.</text>
</comment>
<dbReference type="PANTHER" id="PTHR43876:SF7">
    <property type="entry name" value="UBIQUINONE BIOSYNTHESIS MONOOXYGENASE COQ6, MITOCHONDRIAL"/>
    <property type="match status" value="1"/>
</dbReference>
<keyword evidence="5" id="KW-0274">FAD</keyword>
<protein>
    <recommendedName>
        <fullName evidence="8">FAD-binding domain-containing protein</fullName>
    </recommendedName>
</protein>
<dbReference type="InterPro" id="IPR010971">
    <property type="entry name" value="UbiH/COQ6"/>
</dbReference>
<dbReference type="GO" id="GO:0110142">
    <property type="term" value="C:ubiquinone biosynthesis complex"/>
    <property type="evidence" value="ECO:0007669"/>
    <property type="project" value="UniProtKB-ARBA"/>
</dbReference>
<dbReference type="EMBL" id="MFSU01000047">
    <property type="protein sequence ID" value="OGI47752.1"/>
    <property type="molecule type" value="Genomic_DNA"/>
</dbReference>
<evidence type="ECO:0000256" key="4">
    <source>
        <dbReference type="ARBA" id="ARBA00022630"/>
    </source>
</evidence>
<dbReference type="Pfam" id="PF01494">
    <property type="entry name" value="FAD_binding_3"/>
    <property type="match status" value="1"/>
</dbReference>
<sequence>MNFDVLIVGGGMVGASLACALGNGALKVGLLDRSAPAPSPEHGYDLRVSAVTLASRAFLENIGAWEGIARRRVAPVEAMHVWDRNGHGSIHFDAAEIGAPCLAYIVENRVIQAALIERLNRLTNIHYLCPVDTAELALGVDRVSVALADGRRLHARLLVGADGAESAVRRAAGIDTRSLDLDQKGIVATVTTERPHANIARQRFLDTGPLAFLPLPDPRACSIVWSADARRADELLALDDAAFGVELECAIGGALGGIESIGPRAGFPLTLAHARAYTAPRVALAGDAAHTVHPLAGQGVNLGFLDAAALAQVLLDADAAGKDIGAHAVLRRYERWRKGGNLAMVSLTGAFRYLFGNNLPGVRALRNLGLDLADSATPIRRFLMRRASGLEGDLPRLARARAH</sequence>
<organism evidence="9 10">
    <name type="scientific">Candidatus Muproteobacteria bacterium RBG_16_65_34</name>
    <dbReference type="NCBI Taxonomy" id="1817760"/>
    <lineage>
        <taxon>Bacteria</taxon>
        <taxon>Pseudomonadati</taxon>
        <taxon>Pseudomonadota</taxon>
        <taxon>Candidatus Muproteobacteria</taxon>
    </lineage>
</organism>
<dbReference type="GO" id="GO:0004497">
    <property type="term" value="F:monooxygenase activity"/>
    <property type="evidence" value="ECO:0007669"/>
    <property type="project" value="UniProtKB-KW"/>
</dbReference>
<dbReference type="GO" id="GO:0071949">
    <property type="term" value="F:FAD binding"/>
    <property type="evidence" value="ECO:0007669"/>
    <property type="project" value="InterPro"/>
</dbReference>
<keyword evidence="4" id="KW-0285">Flavoprotein</keyword>
<keyword evidence="6" id="KW-0560">Oxidoreductase</keyword>
<comment type="caution">
    <text evidence="9">The sequence shown here is derived from an EMBL/GenBank/DDBJ whole genome shotgun (WGS) entry which is preliminary data.</text>
</comment>
<dbReference type="InterPro" id="IPR036188">
    <property type="entry name" value="FAD/NAD-bd_sf"/>
</dbReference>
<proteinExistence type="inferred from homology"/>
<dbReference type="FunFam" id="3.50.50.60:FF:000021">
    <property type="entry name" value="Ubiquinone biosynthesis monooxygenase COQ6"/>
    <property type="match status" value="1"/>
</dbReference>
<dbReference type="UniPathway" id="UPA00232"/>
<comment type="cofactor">
    <cofactor evidence="1">
        <name>FAD</name>
        <dbReference type="ChEBI" id="CHEBI:57692"/>
    </cofactor>
</comment>
<dbReference type="GO" id="GO:0006744">
    <property type="term" value="P:ubiquinone biosynthetic process"/>
    <property type="evidence" value="ECO:0007669"/>
    <property type="project" value="UniProtKB-UniPathway"/>
</dbReference>
<evidence type="ECO:0000259" key="8">
    <source>
        <dbReference type="Pfam" id="PF01494"/>
    </source>
</evidence>
<feature type="domain" description="FAD-binding" evidence="8">
    <location>
        <begin position="3"/>
        <end position="316"/>
    </location>
</feature>
<dbReference type="InterPro" id="IPR051205">
    <property type="entry name" value="UbiH/COQ6_monooxygenase"/>
</dbReference>
<evidence type="ECO:0000256" key="5">
    <source>
        <dbReference type="ARBA" id="ARBA00022827"/>
    </source>
</evidence>
<evidence type="ECO:0000256" key="2">
    <source>
        <dbReference type="ARBA" id="ARBA00004749"/>
    </source>
</evidence>
<gene>
    <name evidence="9" type="ORF">A2151_05545</name>
</gene>
<keyword evidence="7" id="KW-0503">Monooxygenase</keyword>
<dbReference type="AlphaFoldDB" id="A0A1F6TRQ6"/>
<dbReference type="InterPro" id="IPR002938">
    <property type="entry name" value="FAD-bd"/>
</dbReference>
<dbReference type="NCBIfam" id="TIGR01988">
    <property type="entry name" value="Ubi-OHases"/>
    <property type="match status" value="1"/>
</dbReference>
<name>A0A1F6TRQ6_9PROT</name>
<reference evidence="9 10" key="1">
    <citation type="journal article" date="2016" name="Nat. Commun.">
        <title>Thousands of microbial genomes shed light on interconnected biogeochemical processes in an aquifer system.</title>
        <authorList>
            <person name="Anantharaman K."/>
            <person name="Brown C.T."/>
            <person name="Hug L.A."/>
            <person name="Sharon I."/>
            <person name="Castelle C.J."/>
            <person name="Probst A.J."/>
            <person name="Thomas B.C."/>
            <person name="Singh A."/>
            <person name="Wilkins M.J."/>
            <person name="Karaoz U."/>
            <person name="Brodie E.L."/>
            <person name="Williams K.H."/>
            <person name="Hubbard S.S."/>
            <person name="Banfield J.F."/>
        </authorList>
    </citation>
    <scope>NUCLEOTIDE SEQUENCE [LARGE SCALE GENOMIC DNA]</scope>
</reference>
<dbReference type="Gene3D" id="3.50.50.60">
    <property type="entry name" value="FAD/NAD(P)-binding domain"/>
    <property type="match status" value="2"/>
</dbReference>
<evidence type="ECO:0000256" key="7">
    <source>
        <dbReference type="ARBA" id="ARBA00023033"/>
    </source>
</evidence>
<dbReference type="SUPFAM" id="SSF51905">
    <property type="entry name" value="FAD/NAD(P)-binding domain"/>
    <property type="match status" value="1"/>
</dbReference>
<dbReference type="PRINTS" id="PR00420">
    <property type="entry name" value="RNGMNOXGNASE"/>
</dbReference>
<evidence type="ECO:0000256" key="1">
    <source>
        <dbReference type="ARBA" id="ARBA00001974"/>
    </source>
</evidence>